<organism evidence="1 2">
    <name type="scientific">Candidatus Nitrosotenuis cloacae</name>
    <dbReference type="NCBI Taxonomy" id="1603555"/>
    <lineage>
        <taxon>Archaea</taxon>
        <taxon>Nitrososphaerota</taxon>
        <taxon>Candidatus Nitrosotenuis</taxon>
    </lineage>
</organism>
<dbReference type="Proteomes" id="UP000266745">
    <property type="component" value="Chromosome"/>
</dbReference>
<keyword evidence="1" id="KW-0067">ATP-binding</keyword>
<keyword evidence="2" id="KW-1185">Reference proteome</keyword>
<protein>
    <submittedName>
        <fullName evidence="1">DNA repair helicase</fullName>
    </submittedName>
</protein>
<dbReference type="STRING" id="1603555.SU86_003745"/>
<keyword evidence="1" id="KW-0547">Nucleotide-binding</keyword>
<evidence type="ECO:0000313" key="2">
    <source>
        <dbReference type="Proteomes" id="UP000266745"/>
    </source>
</evidence>
<dbReference type="CDD" id="cd09179">
    <property type="entry name" value="PLDc_N_DEXD_a"/>
    <property type="match status" value="1"/>
</dbReference>
<proteinExistence type="predicted"/>
<dbReference type="OrthoDB" id="11644at2157"/>
<keyword evidence="1" id="KW-0378">Hydrolase</keyword>
<accession>A0A3G1B1A6</accession>
<dbReference type="GeneID" id="24875505"/>
<dbReference type="GO" id="GO:0004386">
    <property type="term" value="F:helicase activity"/>
    <property type="evidence" value="ECO:0007669"/>
    <property type="project" value="UniProtKB-KW"/>
</dbReference>
<dbReference type="AlphaFoldDB" id="A0A3G1B1A6"/>
<dbReference type="KEGG" id="tah:SU86_003745"/>
<keyword evidence="1" id="KW-0347">Helicase</keyword>
<gene>
    <name evidence="1" type="ORF">SU86_003745</name>
</gene>
<sequence length="219" mass="25474">MSLKNIPLKLQYRTDRDNLVTEFFIPCLSNSIEYDRAVQFVTLKSISTLSLGLQNFADHDGKIRIITGHRYATNDLDVLGKIFNKKNGTFSVSAIRGHKLEVLQRMVQKNKIQIKIAIPRSEHVDGSFSERIGIFRDEEGEMVAYTGTSNETFNTENRNFESIDVYTSWSDRPRVDIKISDFERLWNNETKYVQVYDFTYAYQNNLLKYDSNWAIETLS</sequence>
<evidence type="ECO:0000313" key="1">
    <source>
        <dbReference type="EMBL" id="AJZ75627.1"/>
    </source>
</evidence>
<name>A0A3G1B1A6_9ARCH</name>
<reference evidence="1 2" key="1">
    <citation type="journal article" date="2016" name="Sci. Rep.">
        <title>A novel ammonia-oxidizing archaeon from wastewater treatment plant: Its enrichment, physiological and genomic characteristics.</title>
        <authorList>
            <person name="Li Y."/>
            <person name="Ding K."/>
            <person name="Wen X."/>
            <person name="Zhang B."/>
            <person name="Shen B."/>
            <person name="Yang Y."/>
        </authorList>
    </citation>
    <scope>NUCLEOTIDE SEQUENCE [LARGE SCALE GENOMIC DNA]</scope>
    <source>
        <strain evidence="1 2">SAT1</strain>
    </source>
</reference>
<dbReference type="RefSeq" id="WP_048188459.1">
    <property type="nucleotide sequence ID" value="NZ_CP011097.1"/>
</dbReference>
<dbReference type="EMBL" id="CP011097">
    <property type="protein sequence ID" value="AJZ75627.1"/>
    <property type="molecule type" value="Genomic_DNA"/>
</dbReference>